<accession>A0AAD5RAD4</accession>
<proteinExistence type="predicted"/>
<keyword evidence="2" id="KW-1185">Reference proteome</keyword>
<gene>
    <name evidence="1" type="ORF">KIN20_034675</name>
</gene>
<organism evidence="1 2">
    <name type="scientific">Parelaphostrongylus tenuis</name>
    <name type="common">Meningeal worm</name>
    <dbReference type="NCBI Taxonomy" id="148309"/>
    <lineage>
        <taxon>Eukaryota</taxon>
        <taxon>Metazoa</taxon>
        <taxon>Ecdysozoa</taxon>
        <taxon>Nematoda</taxon>
        <taxon>Chromadorea</taxon>
        <taxon>Rhabditida</taxon>
        <taxon>Rhabditina</taxon>
        <taxon>Rhabditomorpha</taxon>
        <taxon>Strongyloidea</taxon>
        <taxon>Metastrongylidae</taxon>
        <taxon>Parelaphostrongylus</taxon>
    </lineage>
</organism>
<protein>
    <submittedName>
        <fullName evidence="1">Uncharacterized protein</fullName>
    </submittedName>
</protein>
<dbReference type="AlphaFoldDB" id="A0AAD5RAD4"/>
<name>A0AAD5RAD4_PARTN</name>
<evidence type="ECO:0000313" key="2">
    <source>
        <dbReference type="Proteomes" id="UP001196413"/>
    </source>
</evidence>
<evidence type="ECO:0000313" key="1">
    <source>
        <dbReference type="EMBL" id="KAJ1372504.1"/>
    </source>
</evidence>
<comment type="caution">
    <text evidence="1">The sequence shown here is derived from an EMBL/GenBank/DDBJ whole genome shotgun (WGS) entry which is preliminary data.</text>
</comment>
<dbReference type="Proteomes" id="UP001196413">
    <property type="component" value="Unassembled WGS sequence"/>
</dbReference>
<sequence length="50" mass="5622">MPPGQYNVAVRVHGNKHQVPNFARLIIVAAFESVNSAPIRKMLYCVLEQN</sequence>
<reference evidence="1" key="1">
    <citation type="submission" date="2021-06" db="EMBL/GenBank/DDBJ databases">
        <title>Parelaphostrongylus tenuis whole genome reference sequence.</title>
        <authorList>
            <person name="Garwood T.J."/>
            <person name="Larsen P.A."/>
            <person name="Fountain-Jones N.M."/>
            <person name="Garbe J.R."/>
            <person name="Macchietto M.G."/>
            <person name="Kania S.A."/>
            <person name="Gerhold R.W."/>
            <person name="Richards J.E."/>
            <person name="Wolf T.M."/>
        </authorList>
    </citation>
    <scope>NUCLEOTIDE SEQUENCE</scope>
    <source>
        <strain evidence="1">MNPRO001-30</strain>
        <tissue evidence="1">Meninges</tissue>
    </source>
</reference>
<dbReference type="EMBL" id="JAHQIW010007152">
    <property type="protein sequence ID" value="KAJ1372504.1"/>
    <property type="molecule type" value="Genomic_DNA"/>
</dbReference>